<dbReference type="OrthoDB" id="21342at2"/>
<evidence type="ECO:0000313" key="1">
    <source>
        <dbReference type="EMBL" id="PKT73174.1"/>
    </source>
</evidence>
<evidence type="ECO:0000313" key="2">
    <source>
        <dbReference type="Proteomes" id="UP000236178"/>
    </source>
</evidence>
<protein>
    <recommendedName>
        <fullName evidence="3">Aminoglycoside phosphotransferase</fullName>
    </recommendedName>
</protein>
<dbReference type="Proteomes" id="UP000236178">
    <property type="component" value="Unassembled WGS sequence"/>
</dbReference>
<evidence type="ECO:0008006" key="3">
    <source>
        <dbReference type="Google" id="ProtNLM"/>
    </source>
</evidence>
<comment type="caution">
    <text evidence="1">The sequence shown here is derived from an EMBL/GenBank/DDBJ whole genome shotgun (WGS) entry which is preliminary data.</text>
</comment>
<dbReference type="AlphaFoldDB" id="A0A2I0STB6"/>
<keyword evidence="2" id="KW-1185">Reference proteome</keyword>
<dbReference type="RefSeq" id="WP_103548946.1">
    <property type="nucleotide sequence ID" value="NZ_JBHJSK010000013.1"/>
</dbReference>
<name>A0A2I0STB6_9ACTN</name>
<gene>
    <name evidence="1" type="ORF">CW362_09510</name>
</gene>
<organism evidence="1 2">
    <name type="scientific">Streptomyces populi</name>
    <dbReference type="NCBI Taxonomy" id="2058924"/>
    <lineage>
        <taxon>Bacteria</taxon>
        <taxon>Bacillati</taxon>
        <taxon>Actinomycetota</taxon>
        <taxon>Actinomycetes</taxon>
        <taxon>Kitasatosporales</taxon>
        <taxon>Streptomycetaceae</taxon>
        <taxon>Streptomyces</taxon>
    </lineage>
</organism>
<accession>A0A2I0STB6</accession>
<dbReference type="EMBL" id="PJOS01000013">
    <property type="protein sequence ID" value="PKT73174.1"/>
    <property type="molecule type" value="Genomic_DNA"/>
</dbReference>
<proteinExistence type="predicted"/>
<reference evidence="1 2" key="1">
    <citation type="submission" date="2017-12" db="EMBL/GenBank/DDBJ databases">
        <title>Streptomyces populusis sp. nov., a novel endophytic actinobacterium isolated from stems of Populus adenopoda Maxim.</title>
        <authorList>
            <person name="Wang Z."/>
        </authorList>
    </citation>
    <scope>NUCLEOTIDE SEQUENCE [LARGE SCALE GENOMIC DNA]</scope>
    <source>
        <strain evidence="1 2">A249</strain>
    </source>
</reference>
<sequence>MSDAKTLPAALRGWAEREVGGVIEVRDASHPRENSRVRELVRTDDRRFCSKAAPTARTYERETFALRHAAPAPGAGRAPRLRAPGAEHLALLTTGVSA</sequence>